<dbReference type="OMA" id="PLWNNMM"/>
<dbReference type="STRING" id="81824.A9UWI3"/>
<dbReference type="Pfam" id="PF00689">
    <property type="entry name" value="Cation_ATPase_C"/>
    <property type="match status" value="1"/>
</dbReference>
<dbReference type="RefSeq" id="XP_001744818.1">
    <property type="nucleotide sequence ID" value="XM_001744766.1"/>
</dbReference>
<feature type="transmembrane region" description="Helical" evidence="15">
    <location>
        <begin position="932"/>
        <end position="953"/>
    </location>
</feature>
<keyword evidence="14 15" id="KW-0472">Membrane</keyword>
<dbReference type="Gene3D" id="3.40.1110.10">
    <property type="entry name" value="Calcium-transporting ATPase, cytoplasmic domain N"/>
    <property type="match status" value="1"/>
</dbReference>
<keyword evidence="4 15" id="KW-0109">Calcium transport</keyword>
<feature type="transmembrane region" description="Helical" evidence="15">
    <location>
        <begin position="64"/>
        <end position="82"/>
    </location>
</feature>
<sequence>MAELPEAAWLLTTEAACKHFGVDANKGLSEAQVEASREKHGLNELEEEETKSLLELILEQFDDLLVKILLAAAVISFGLAFFEDNEEEQFTAFVEPFVILFILIANAVVGVWQERDAENAIAALKEYSPEMAKVIRQGSHGVASIEAKMLVPGDIVEVAVGDQVPADLRILKINSTVLKIDQSILTGESESVLKHADAIQKASVNQDKKNMLFSGTNVASGKALGLVVSTGQKTEMGRISSSLAEDDDRKTPLKIKIEEFGEQLCNVIMYICIAVWLINIGHFNDPMHGGSWIKGAIYYFKIAVALAVAAIPEGLPAVITTCLALGTRRMAKKNALVRKLPSVETLGCTSVICSDKTGTLTTNQMSVSDFFIIGKDKNLVTFNVTGDTFAPEGEVTENGRAFNPSTHKSVSELAAICSLCNESSVEYANGAYNKIGEPTETALIVLVEKLNVTGLNKAGLSPEARALACNKDVRSKFQKQMTLEFSRDRKSMSALCGTPDGPKLYVKGAPERILERCKMVRLDDGSTVELDNALRAKISAKFLEYGTGSKTLRCLGLATVDEPASKSEVEKLAVDPANFVKVETNMTFVGVVGMLDPPRQEVKGCIAECNGAGIRVIVITGDNKDTAVAICRRIGVFGEKEDVKGKAFTGAEFAAMSEAQQRDAVQHARLFARVEPAHKSQIVTHLQALHEVSAMTGDGVNDAPALKKADIGVAMGSGTAVAKSAAAMILKDDNFATIVSAVEEGRAIYNNTKQFIRYLISSNIGEVACIFLTAALGLPEALIPVQLLWVNLVTDGLPATALSFNPPDLDIMQRPPRDSREPLISRWLFFRYMAIGMYVGFATVAASTWWFMFSTEGPQFTWGQLTSFMGCTAENWESTYLGANKSFLEEGCLTFQDERAMTMALSVLVIIELLNALNSVSEDQSLFVMPPWRNWLLIAADLLSLGLHFMILYVPFLASLFQLQPLNTEEWLWVLYLSVPVLIIDEILKLVARMSDRK</sequence>
<evidence type="ECO:0000256" key="5">
    <source>
        <dbReference type="ARBA" id="ARBA00022692"/>
    </source>
</evidence>
<evidence type="ECO:0000256" key="12">
    <source>
        <dbReference type="ARBA" id="ARBA00022989"/>
    </source>
</evidence>
<evidence type="ECO:0000256" key="14">
    <source>
        <dbReference type="ARBA" id="ARBA00023136"/>
    </source>
</evidence>
<feature type="transmembrane region" description="Helical" evidence="15">
    <location>
        <begin position="788"/>
        <end position="807"/>
    </location>
</feature>
<dbReference type="InParanoid" id="A9UWI3"/>
<comment type="function">
    <text evidence="15">Catalyzes the hydrolysis of ATP coupled with the transport of calcium.</text>
</comment>
<dbReference type="GO" id="GO:0005388">
    <property type="term" value="F:P-type calcium transporter activity"/>
    <property type="evidence" value="ECO:0000318"/>
    <property type="project" value="GO_Central"/>
</dbReference>
<dbReference type="FunFam" id="2.70.150.10:FF:000055">
    <property type="entry name" value="Calcium-transporting ATPase"/>
    <property type="match status" value="1"/>
</dbReference>
<feature type="transmembrane region" description="Helical" evidence="15">
    <location>
        <begin position="755"/>
        <end position="776"/>
    </location>
</feature>
<dbReference type="InterPro" id="IPR018303">
    <property type="entry name" value="ATPase_P-typ_P_site"/>
</dbReference>
<dbReference type="GO" id="GO:0005524">
    <property type="term" value="F:ATP binding"/>
    <property type="evidence" value="ECO:0007669"/>
    <property type="project" value="UniProtKB-KW"/>
</dbReference>
<dbReference type="SUPFAM" id="SSF81660">
    <property type="entry name" value="Metal cation-transporting ATPase, ATP-binding domain N"/>
    <property type="match status" value="1"/>
</dbReference>
<evidence type="ECO:0000259" key="16">
    <source>
        <dbReference type="SMART" id="SM00831"/>
    </source>
</evidence>
<keyword evidence="5 15" id="KW-0812">Transmembrane</keyword>
<dbReference type="PRINTS" id="PR00119">
    <property type="entry name" value="CATATPASE"/>
</dbReference>
<dbReference type="CDD" id="cd02083">
    <property type="entry name" value="P-type_ATPase_SERCA"/>
    <property type="match status" value="1"/>
</dbReference>
<dbReference type="EC" id="7.2.2.10" evidence="15"/>
<dbReference type="GeneID" id="5890134"/>
<dbReference type="Pfam" id="PF00122">
    <property type="entry name" value="E1-E2_ATPase"/>
    <property type="match status" value="1"/>
</dbReference>
<evidence type="ECO:0000256" key="7">
    <source>
        <dbReference type="ARBA" id="ARBA00022837"/>
    </source>
</evidence>
<accession>A9UWI3</accession>
<evidence type="ECO:0000256" key="10">
    <source>
        <dbReference type="ARBA" id="ARBA00022951"/>
    </source>
</evidence>
<feature type="domain" description="Cation-transporting P-type ATPase N-terminal" evidence="16">
    <location>
        <begin position="7"/>
        <end position="81"/>
    </location>
</feature>
<dbReference type="InterPro" id="IPR023298">
    <property type="entry name" value="ATPase_P-typ_TM_dom_sf"/>
</dbReference>
<dbReference type="FunFam" id="1.20.1110.10:FF:000065">
    <property type="entry name" value="Sarcoplasmic/endoplasmic reticulum calcium ATPase 1"/>
    <property type="match status" value="2"/>
</dbReference>
<name>A9UWI3_MONBE</name>
<dbReference type="Gene3D" id="2.70.150.10">
    <property type="entry name" value="Calcium-transporting ATPase, cytoplasmic transduction domain A"/>
    <property type="match status" value="1"/>
</dbReference>
<feature type="transmembrane region" description="Helical" evidence="15">
    <location>
        <begin position="973"/>
        <end position="992"/>
    </location>
</feature>
<dbReference type="InterPro" id="IPR004014">
    <property type="entry name" value="ATPase_P-typ_cation-transptr_N"/>
</dbReference>
<dbReference type="InterPro" id="IPR059000">
    <property type="entry name" value="ATPase_P-type_domA"/>
</dbReference>
<evidence type="ECO:0000256" key="15">
    <source>
        <dbReference type="RuleBase" id="RU361146"/>
    </source>
</evidence>
<dbReference type="Gene3D" id="3.40.50.1000">
    <property type="entry name" value="HAD superfamily/HAD-like"/>
    <property type="match status" value="1"/>
</dbReference>
<dbReference type="FunFam" id="3.40.50.1000:FF:000005">
    <property type="entry name" value="Calcium-transporting ATPase 1"/>
    <property type="match status" value="1"/>
</dbReference>
<gene>
    <name evidence="17" type="ORF">MONBRDRAFT_7291</name>
</gene>
<dbReference type="GO" id="GO:0006874">
    <property type="term" value="P:intracellular calcium ion homeostasis"/>
    <property type="evidence" value="ECO:0000318"/>
    <property type="project" value="GO_Central"/>
</dbReference>
<comment type="subcellular location">
    <subcellularLocation>
        <location evidence="15">Membrane</location>
        <topology evidence="15">Multi-pass membrane protein</topology>
    </subcellularLocation>
    <subcellularLocation>
        <location evidence="1">Sarcoplasmic reticulum membrane</location>
        <topology evidence="1">Multi-pass membrane protein</topology>
    </subcellularLocation>
</comment>
<dbReference type="InterPro" id="IPR005782">
    <property type="entry name" value="P-type_ATPase_IIA"/>
</dbReference>
<dbReference type="InterPro" id="IPR023214">
    <property type="entry name" value="HAD_sf"/>
</dbReference>
<dbReference type="Pfam" id="PF00690">
    <property type="entry name" value="Cation_ATPase_N"/>
    <property type="match status" value="1"/>
</dbReference>
<feature type="transmembrane region" description="Helical" evidence="15">
    <location>
        <begin position="828"/>
        <end position="852"/>
    </location>
</feature>
<keyword evidence="8 15" id="KW-0067">ATP-binding</keyword>
<dbReference type="EMBL" id="CH991548">
    <property type="protein sequence ID" value="EDQ90051.1"/>
    <property type="molecule type" value="Genomic_DNA"/>
</dbReference>
<evidence type="ECO:0000256" key="3">
    <source>
        <dbReference type="ARBA" id="ARBA00022553"/>
    </source>
</evidence>
<keyword evidence="6 15" id="KW-0547">Nucleotide-binding</keyword>
<evidence type="ECO:0000256" key="8">
    <source>
        <dbReference type="ARBA" id="ARBA00022840"/>
    </source>
</evidence>
<dbReference type="PANTHER" id="PTHR42861">
    <property type="entry name" value="CALCIUM-TRANSPORTING ATPASE"/>
    <property type="match status" value="1"/>
</dbReference>
<dbReference type="SUPFAM" id="SSF81653">
    <property type="entry name" value="Calcium ATPase, transduction domain A"/>
    <property type="match status" value="1"/>
</dbReference>
<reference evidence="17 18" key="1">
    <citation type="journal article" date="2008" name="Nature">
        <title>The genome of the choanoflagellate Monosiga brevicollis and the origin of metazoans.</title>
        <authorList>
            <consortium name="JGI Sequencing"/>
            <person name="King N."/>
            <person name="Westbrook M.J."/>
            <person name="Young S.L."/>
            <person name="Kuo A."/>
            <person name="Abedin M."/>
            <person name="Chapman J."/>
            <person name="Fairclough S."/>
            <person name="Hellsten U."/>
            <person name="Isogai Y."/>
            <person name="Letunic I."/>
            <person name="Marr M."/>
            <person name="Pincus D."/>
            <person name="Putnam N."/>
            <person name="Rokas A."/>
            <person name="Wright K.J."/>
            <person name="Zuzow R."/>
            <person name="Dirks W."/>
            <person name="Good M."/>
            <person name="Goodstein D."/>
            <person name="Lemons D."/>
            <person name="Li W."/>
            <person name="Lyons J.B."/>
            <person name="Morris A."/>
            <person name="Nichols S."/>
            <person name="Richter D.J."/>
            <person name="Salamov A."/>
            <person name="Bork P."/>
            <person name="Lim W.A."/>
            <person name="Manning G."/>
            <person name="Miller W.T."/>
            <person name="McGinnis W."/>
            <person name="Shapiro H."/>
            <person name="Tjian R."/>
            <person name="Grigoriev I.V."/>
            <person name="Rokhsar D."/>
        </authorList>
    </citation>
    <scope>NUCLEOTIDE SEQUENCE [LARGE SCALE GENOMIC DNA]</scope>
    <source>
        <strain evidence="18">MX1 / ATCC 50154</strain>
    </source>
</reference>
<feature type="transmembrane region" description="Helical" evidence="15">
    <location>
        <begin position="264"/>
        <end position="284"/>
    </location>
</feature>
<comment type="similarity">
    <text evidence="15">Belongs to the cation transport ATPase (P-type) (TC 3.A.3) family.</text>
</comment>
<keyword evidence="9" id="KW-0460">Magnesium</keyword>
<dbReference type="Gene3D" id="1.20.1110.10">
    <property type="entry name" value="Calcium-transporting ATPase, transmembrane domain"/>
    <property type="match status" value="1"/>
</dbReference>
<dbReference type="SFLD" id="SFLDS00003">
    <property type="entry name" value="Haloacid_Dehalogenase"/>
    <property type="match status" value="1"/>
</dbReference>
<dbReference type="AlphaFoldDB" id="A9UWI3"/>
<keyword evidence="2 15" id="KW-0813">Transport</keyword>
<dbReference type="GO" id="GO:0016020">
    <property type="term" value="C:membrane"/>
    <property type="evidence" value="ECO:0000318"/>
    <property type="project" value="GO_Central"/>
</dbReference>
<dbReference type="GO" id="GO:0016887">
    <property type="term" value="F:ATP hydrolysis activity"/>
    <property type="evidence" value="ECO:0007669"/>
    <property type="project" value="InterPro"/>
</dbReference>
<evidence type="ECO:0000256" key="4">
    <source>
        <dbReference type="ARBA" id="ARBA00022568"/>
    </source>
</evidence>
<dbReference type="NCBIfam" id="TIGR01116">
    <property type="entry name" value="ATPase-IIA1_Ca"/>
    <property type="match status" value="1"/>
</dbReference>
<dbReference type="SUPFAM" id="SSF81665">
    <property type="entry name" value="Calcium ATPase, transmembrane domain M"/>
    <property type="match status" value="1"/>
</dbReference>
<keyword evidence="13 15" id="KW-0406">Ion transport</keyword>
<dbReference type="SMART" id="SM00831">
    <property type="entry name" value="Cation_ATPase_N"/>
    <property type="match status" value="1"/>
</dbReference>
<dbReference type="FunFam" id="3.40.1110.10:FF:000003">
    <property type="entry name" value="Calcium-transporting ATPase"/>
    <property type="match status" value="1"/>
</dbReference>
<feature type="transmembrane region" description="Helical" evidence="15">
    <location>
        <begin position="94"/>
        <end position="112"/>
    </location>
</feature>
<feature type="transmembrane region" description="Helical" evidence="15">
    <location>
        <begin position="900"/>
        <end position="920"/>
    </location>
</feature>
<evidence type="ECO:0000256" key="6">
    <source>
        <dbReference type="ARBA" id="ARBA00022741"/>
    </source>
</evidence>
<feature type="transmembrane region" description="Helical" evidence="15">
    <location>
        <begin position="296"/>
        <end position="325"/>
    </location>
</feature>
<dbReference type="NCBIfam" id="TIGR01494">
    <property type="entry name" value="ATPase_P-type"/>
    <property type="match status" value="2"/>
</dbReference>
<proteinExistence type="inferred from homology"/>
<evidence type="ECO:0000256" key="2">
    <source>
        <dbReference type="ARBA" id="ARBA00022448"/>
    </source>
</evidence>
<dbReference type="InterPro" id="IPR006068">
    <property type="entry name" value="ATPase_P-typ_cation-transptr_C"/>
</dbReference>
<evidence type="ECO:0000256" key="9">
    <source>
        <dbReference type="ARBA" id="ARBA00022842"/>
    </source>
</evidence>
<evidence type="ECO:0000256" key="13">
    <source>
        <dbReference type="ARBA" id="ARBA00023065"/>
    </source>
</evidence>
<dbReference type="InterPro" id="IPR001757">
    <property type="entry name" value="P_typ_ATPase"/>
</dbReference>
<evidence type="ECO:0000256" key="1">
    <source>
        <dbReference type="ARBA" id="ARBA00004326"/>
    </source>
</evidence>
<keyword evidence="7 15" id="KW-0106">Calcium</keyword>
<dbReference type="KEGG" id="mbr:MONBRDRAFT_7291"/>
<evidence type="ECO:0000313" key="18">
    <source>
        <dbReference type="Proteomes" id="UP000001357"/>
    </source>
</evidence>
<dbReference type="InterPro" id="IPR036412">
    <property type="entry name" value="HAD-like_sf"/>
</dbReference>
<dbReference type="SFLD" id="SFLDG00002">
    <property type="entry name" value="C1.7:_P-type_atpase_like"/>
    <property type="match status" value="1"/>
</dbReference>
<organism evidence="17 18">
    <name type="scientific">Monosiga brevicollis</name>
    <name type="common">Choanoflagellate</name>
    <dbReference type="NCBI Taxonomy" id="81824"/>
    <lineage>
        <taxon>Eukaryota</taxon>
        <taxon>Choanoflagellata</taxon>
        <taxon>Craspedida</taxon>
        <taxon>Salpingoecidae</taxon>
        <taxon>Monosiga</taxon>
    </lineage>
</organism>
<dbReference type="Pfam" id="PF13246">
    <property type="entry name" value="Cation_ATPase"/>
    <property type="match status" value="1"/>
</dbReference>
<dbReference type="GO" id="GO:0070588">
    <property type="term" value="P:calcium ion transmembrane transport"/>
    <property type="evidence" value="ECO:0000318"/>
    <property type="project" value="GO_Central"/>
</dbReference>
<keyword evidence="18" id="KW-1185">Reference proteome</keyword>
<dbReference type="SUPFAM" id="SSF56784">
    <property type="entry name" value="HAD-like"/>
    <property type="match status" value="1"/>
</dbReference>
<dbReference type="Pfam" id="PF08282">
    <property type="entry name" value="Hydrolase_3"/>
    <property type="match status" value="1"/>
</dbReference>
<keyword evidence="10" id="KW-0703">Sarcoplasmic reticulum</keyword>
<dbReference type="FunCoup" id="A9UWI3">
    <property type="interactions" value="1471"/>
</dbReference>
<dbReference type="InterPro" id="IPR044492">
    <property type="entry name" value="P_typ_ATPase_HD_dom"/>
</dbReference>
<dbReference type="eggNOG" id="KOG0202">
    <property type="taxonomic scope" value="Eukaryota"/>
</dbReference>
<keyword evidence="12 15" id="KW-1133">Transmembrane helix</keyword>
<evidence type="ECO:0000313" key="17">
    <source>
        <dbReference type="EMBL" id="EDQ90051.1"/>
    </source>
</evidence>
<comment type="catalytic activity">
    <reaction evidence="15">
        <text>Ca(2+)(in) + ATP + H2O = Ca(2+)(out) + ADP + phosphate + H(+)</text>
        <dbReference type="Rhea" id="RHEA:18105"/>
        <dbReference type="ChEBI" id="CHEBI:15377"/>
        <dbReference type="ChEBI" id="CHEBI:15378"/>
        <dbReference type="ChEBI" id="CHEBI:29108"/>
        <dbReference type="ChEBI" id="CHEBI:30616"/>
        <dbReference type="ChEBI" id="CHEBI:43474"/>
        <dbReference type="ChEBI" id="CHEBI:456216"/>
        <dbReference type="EC" id="7.2.2.10"/>
    </reaction>
</comment>
<dbReference type="PROSITE" id="PS00154">
    <property type="entry name" value="ATPASE_E1_E2"/>
    <property type="match status" value="1"/>
</dbReference>
<evidence type="ECO:0000256" key="11">
    <source>
        <dbReference type="ARBA" id="ARBA00022967"/>
    </source>
</evidence>
<keyword evidence="3" id="KW-0597">Phosphoprotein</keyword>
<dbReference type="Proteomes" id="UP000001357">
    <property type="component" value="Unassembled WGS sequence"/>
</dbReference>
<dbReference type="SFLD" id="SFLDF00027">
    <property type="entry name" value="p-type_atpase"/>
    <property type="match status" value="1"/>
</dbReference>
<dbReference type="InterPro" id="IPR008250">
    <property type="entry name" value="ATPase_P-typ_transduc_dom_A_sf"/>
</dbReference>
<keyword evidence="11" id="KW-1278">Translocase</keyword>
<protein>
    <recommendedName>
        <fullName evidence="15">Calcium-transporting ATPase</fullName>
        <ecNumber evidence="15">7.2.2.10</ecNumber>
    </recommendedName>
</protein>
<dbReference type="InterPro" id="IPR023299">
    <property type="entry name" value="ATPase_P-typ_cyto_dom_N"/>
</dbReference>